<feature type="signal peptide" evidence="1">
    <location>
        <begin position="1"/>
        <end position="18"/>
    </location>
</feature>
<sequence>MNPFYFILCFITLASSGAVNPAHRENNLEARASSGGVSIDQYEYNKQLGRPPPRIVDGTRFQVWIRLNQEIPTDEFYKNDMGFTHNALRDLIGRAGGKHTDVVIGRGGQWVEYGLFFKDPLWRNFAESGLGYETIINVQDLRNIQGVKWTYVGLIHRNAIKSAVDRVLLKKAESLKGKPYSTQDWNCITFAADFVKWLKPLIYYDPSVLTSLGVEN</sequence>
<feature type="chain" id="PRO_5028430043" description="PPPDE domain-containing protein" evidence="1">
    <location>
        <begin position="19"/>
        <end position="216"/>
    </location>
</feature>
<dbReference type="AlphaFoldDB" id="A0A6P8B727"/>
<reference evidence="3" key="2">
    <citation type="submission" date="2019-10" db="EMBL/GenBank/DDBJ databases">
        <authorList>
            <consortium name="NCBI Genome Project"/>
        </authorList>
    </citation>
    <scope>NUCLEOTIDE SEQUENCE</scope>
    <source>
        <strain evidence="3">NI907</strain>
    </source>
</reference>
<dbReference type="RefSeq" id="XP_030983007.1">
    <property type="nucleotide sequence ID" value="XM_031125501.1"/>
</dbReference>
<protein>
    <recommendedName>
        <fullName evidence="4">PPPDE domain-containing protein</fullName>
    </recommendedName>
</protein>
<reference evidence="3" key="3">
    <citation type="submission" date="2025-08" db="UniProtKB">
        <authorList>
            <consortium name="RefSeq"/>
        </authorList>
    </citation>
    <scope>IDENTIFICATION</scope>
    <source>
        <strain evidence="3">NI907</strain>
    </source>
</reference>
<keyword evidence="1" id="KW-0732">Signal</keyword>
<accession>A0A6P8B727</accession>
<proteinExistence type="predicted"/>
<name>A0A6P8B727_PYRGI</name>
<evidence type="ECO:0008006" key="4">
    <source>
        <dbReference type="Google" id="ProtNLM"/>
    </source>
</evidence>
<dbReference type="KEGG" id="pgri:PgNI_05470"/>
<gene>
    <name evidence="3" type="ORF">PgNI_05470</name>
</gene>
<evidence type="ECO:0000313" key="3">
    <source>
        <dbReference type="RefSeq" id="XP_030983007.1"/>
    </source>
</evidence>
<dbReference type="GeneID" id="41960410"/>
<organism evidence="2 3">
    <name type="scientific">Pyricularia grisea</name>
    <name type="common">Crabgrass-specific blast fungus</name>
    <name type="synonym">Magnaporthe grisea</name>
    <dbReference type="NCBI Taxonomy" id="148305"/>
    <lineage>
        <taxon>Eukaryota</taxon>
        <taxon>Fungi</taxon>
        <taxon>Dikarya</taxon>
        <taxon>Ascomycota</taxon>
        <taxon>Pezizomycotina</taxon>
        <taxon>Sordariomycetes</taxon>
        <taxon>Sordariomycetidae</taxon>
        <taxon>Magnaporthales</taxon>
        <taxon>Pyriculariaceae</taxon>
        <taxon>Pyricularia</taxon>
    </lineage>
</organism>
<evidence type="ECO:0000313" key="2">
    <source>
        <dbReference type="Proteomes" id="UP000515153"/>
    </source>
</evidence>
<dbReference type="Proteomes" id="UP000515153">
    <property type="component" value="Chromosome I"/>
</dbReference>
<reference evidence="2 3" key="1">
    <citation type="journal article" date="2019" name="Mol. Biol. Evol.">
        <title>Blast fungal genomes show frequent chromosomal changes, gene gains and losses, and effector gene turnover.</title>
        <authorList>
            <person name="Gomez Luciano L.B."/>
            <person name="Jason Tsai I."/>
            <person name="Chuma I."/>
            <person name="Tosa Y."/>
            <person name="Chen Y.H."/>
            <person name="Li J.Y."/>
            <person name="Li M.Y."/>
            <person name="Jade Lu M.Y."/>
            <person name="Nakayashiki H."/>
            <person name="Li W.H."/>
        </authorList>
    </citation>
    <scope>NUCLEOTIDE SEQUENCE [LARGE SCALE GENOMIC DNA]</scope>
    <source>
        <strain evidence="2 3">NI907</strain>
    </source>
</reference>
<keyword evidence="2" id="KW-1185">Reference proteome</keyword>
<evidence type="ECO:0000256" key="1">
    <source>
        <dbReference type="SAM" id="SignalP"/>
    </source>
</evidence>